<dbReference type="AlphaFoldDB" id="A0A1X7VFJ9"/>
<dbReference type="Proteomes" id="UP000007879">
    <property type="component" value="Unassembled WGS sequence"/>
</dbReference>
<sequence length="333" mass="36649">MAAVSNTIILVLVFALLNGAYAAARLGSYNVDKSKISVSGISSGGYFAVQFHIAYSKTLMGAGVVAGGPYYCAEGQLNTALTSCMNRLLPSLMDVAKYVDKVHEDAKNGKIDDPTNLSNDLIYLYSGTKDTVVRPVVMKSLERFYGYLLNKNNIVTMFTTPSEHAFVTDDYGNLCSYLGSPFINNCRYPTAYNIFKQIYGSGILPANKSSAIEKNLLEFEQSEFFSTQMDNIGYIYVPTGCQSNATACRLHIAFHGCKQGREYIDTTFALHSGYSGLAEVNNIIVVFPQIHKSILSNPNGCWDWWGYTNSDYVNQDGPQMSGVKKILDRVANI</sequence>
<feature type="signal peptide" evidence="1">
    <location>
        <begin position="1"/>
        <end position="22"/>
    </location>
</feature>
<dbReference type="InterPro" id="IPR029058">
    <property type="entry name" value="AB_hydrolase_fold"/>
</dbReference>
<gene>
    <name evidence="2" type="primary">100634387</name>
</gene>
<protein>
    <recommendedName>
        <fullName evidence="4">Polyhydroxybutyrate depolymerase</fullName>
    </recommendedName>
</protein>
<evidence type="ECO:0000313" key="2">
    <source>
        <dbReference type="EnsemblMetazoa" id="Aqu2.1.38519_001"/>
    </source>
</evidence>
<dbReference type="PANTHER" id="PTHR42972:SF8">
    <property type="entry name" value="POLYHYDROXYBUTYRATE DEPOLYMERASE"/>
    <property type="match status" value="1"/>
</dbReference>
<dbReference type="STRING" id="400682.A0A1X7VFJ9"/>
<dbReference type="eggNOG" id="ENOG502RYCJ">
    <property type="taxonomic scope" value="Eukaryota"/>
</dbReference>
<dbReference type="SUPFAM" id="SSF53474">
    <property type="entry name" value="alpha/beta-Hydrolases"/>
    <property type="match status" value="1"/>
</dbReference>
<dbReference type="OMA" id="YMAGQFQ"/>
<reference evidence="2" key="2">
    <citation type="submission" date="2017-05" db="UniProtKB">
        <authorList>
            <consortium name="EnsemblMetazoa"/>
        </authorList>
    </citation>
    <scope>IDENTIFICATION</scope>
</reference>
<keyword evidence="1" id="KW-0732">Signal</keyword>
<evidence type="ECO:0008006" key="4">
    <source>
        <dbReference type="Google" id="ProtNLM"/>
    </source>
</evidence>
<accession>A0A1X7VFJ9</accession>
<organism evidence="2">
    <name type="scientific">Amphimedon queenslandica</name>
    <name type="common">Sponge</name>
    <dbReference type="NCBI Taxonomy" id="400682"/>
    <lineage>
        <taxon>Eukaryota</taxon>
        <taxon>Metazoa</taxon>
        <taxon>Porifera</taxon>
        <taxon>Demospongiae</taxon>
        <taxon>Heteroscleromorpha</taxon>
        <taxon>Haplosclerida</taxon>
        <taxon>Niphatidae</taxon>
        <taxon>Amphimedon</taxon>
    </lineage>
</organism>
<proteinExistence type="predicted"/>
<evidence type="ECO:0000313" key="3">
    <source>
        <dbReference type="Proteomes" id="UP000007879"/>
    </source>
</evidence>
<reference evidence="3" key="1">
    <citation type="journal article" date="2010" name="Nature">
        <title>The Amphimedon queenslandica genome and the evolution of animal complexity.</title>
        <authorList>
            <person name="Srivastava M."/>
            <person name="Simakov O."/>
            <person name="Chapman J."/>
            <person name="Fahey B."/>
            <person name="Gauthier M.E."/>
            <person name="Mitros T."/>
            <person name="Richards G.S."/>
            <person name="Conaco C."/>
            <person name="Dacre M."/>
            <person name="Hellsten U."/>
            <person name="Larroux C."/>
            <person name="Putnam N.H."/>
            <person name="Stanke M."/>
            <person name="Adamska M."/>
            <person name="Darling A."/>
            <person name="Degnan S.M."/>
            <person name="Oakley T.H."/>
            <person name="Plachetzki D.C."/>
            <person name="Zhai Y."/>
            <person name="Adamski M."/>
            <person name="Calcino A."/>
            <person name="Cummins S.F."/>
            <person name="Goodstein D.M."/>
            <person name="Harris C."/>
            <person name="Jackson D.J."/>
            <person name="Leys S.P."/>
            <person name="Shu S."/>
            <person name="Woodcroft B.J."/>
            <person name="Vervoort M."/>
            <person name="Kosik K.S."/>
            <person name="Manning G."/>
            <person name="Degnan B.M."/>
            <person name="Rokhsar D.S."/>
        </authorList>
    </citation>
    <scope>NUCLEOTIDE SEQUENCE [LARGE SCALE GENOMIC DNA]</scope>
</reference>
<dbReference type="EnsemblMetazoa" id="Aqu2.1.38519_001">
    <property type="protein sequence ID" value="Aqu2.1.38519_001"/>
    <property type="gene ID" value="Aqu2.1.38519"/>
</dbReference>
<evidence type="ECO:0000256" key="1">
    <source>
        <dbReference type="SAM" id="SignalP"/>
    </source>
</evidence>
<dbReference type="EnsemblMetazoa" id="XM_003384462.3">
    <property type="protein sequence ID" value="XP_003384510.1"/>
    <property type="gene ID" value="LOC100634387"/>
</dbReference>
<dbReference type="InParanoid" id="A0A1X7VFJ9"/>
<dbReference type="Gene3D" id="3.40.50.1820">
    <property type="entry name" value="alpha/beta hydrolase"/>
    <property type="match status" value="2"/>
</dbReference>
<feature type="chain" id="PRO_5010870126" description="Polyhydroxybutyrate depolymerase" evidence="1">
    <location>
        <begin position="23"/>
        <end position="333"/>
    </location>
</feature>
<dbReference type="PANTHER" id="PTHR42972">
    <property type="entry name" value="TOL-PAL SYSTEM PROTEIN TOLB"/>
    <property type="match status" value="1"/>
</dbReference>
<dbReference type="OrthoDB" id="6020543at2759"/>
<name>A0A1X7VFJ9_AMPQE</name>
<keyword evidence="3" id="KW-1185">Reference proteome</keyword>
<dbReference type="KEGG" id="aqu:100634387"/>